<dbReference type="GO" id="GO:0008233">
    <property type="term" value="F:peptidase activity"/>
    <property type="evidence" value="ECO:0007669"/>
    <property type="project" value="UniProtKB-KW"/>
</dbReference>
<dbReference type="InterPro" id="IPR013426">
    <property type="entry name" value="EpsH-like"/>
</dbReference>
<organism evidence="10 11">
    <name type="scientific">Sphingomonas gellani</name>
    <dbReference type="NCBI Taxonomy" id="1166340"/>
    <lineage>
        <taxon>Bacteria</taxon>
        <taxon>Pseudomonadati</taxon>
        <taxon>Pseudomonadota</taxon>
        <taxon>Alphaproteobacteria</taxon>
        <taxon>Sphingomonadales</taxon>
        <taxon>Sphingomonadaceae</taxon>
        <taxon>Sphingomonas</taxon>
    </lineage>
</organism>
<dbReference type="EMBL" id="FOCF01000001">
    <property type="protein sequence ID" value="SEM43392.1"/>
    <property type="molecule type" value="Genomic_DNA"/>
</dbReference>
<dbReference type="STRING" id="1166340.SAMN05192583_0192"/>
<evidence type="ECO:0000256" key="7">
    <source>
        <dbReference type="ARBA" id="ARBA00023136"/>
    </source>
</evidence>
<dbReference type="InterPro" id="IPR019127">
    <property type="entry name" value="Exosortase"/>
</dbReference>
<dbReference type="AlphaFoldDB" id="A0A1H7YB23"/>
<keyword evidence="7 8" id="KW-0472">Membrane</keyword>
<protein>
    <submittedName>
        <fullName evidence="10">Exosortase A</fullName>
    </submittedName>
</protein>
<dbReference type="GO" id="GO:0005886">
    <property type="term" value="C:plasma membrane"/>
    <property type="evidence" value="ECO:0007669"/>
    <property type="project" value="UniProtKB-SubCell"/>
</dbReference>
<evidence type="ECO:0000259" key="9">
    <source>
        <dbReference type="Pfam" id="PF11984"/>
    </source>
</evidence>
<keyword evidence="11" id="KW-1185">Reference proteome</keyword>
<accession>A0A1H7YB23</accession>
<dbReference type="InterPro" id="IPR017540">
    <property type="entry name" value="Exosortase-1"/>
</dbReference>
<feature type="transmembrane region" description="Helical" evidence="8">
    <location>
        <begin position="79"/>
        <end position="97"/>
    </location>
</feature>
<feature type="transmembrane region" description="Helical" evidence="8">
    <location>
        <begin position="259"/>
        <end position="280"/>
    </location>
</feature>
<dbReference type="GO" id="GO:0006508">
    <property type="term" value="P:proteolysis"/>
    <property type="evidence" value="ECO:0007669"/>
    <property type="project" value="UniProtKB-KW"/>
</dbReference>
<dbReference type="Pfam" id="PF11984">
    <property type="entry name" value="DUF3485"/>
    <property type="match status" value="1"/>
</dbReference>
<feature type="transmembrane region" description="Helical" evidence="8">
    <location>
        <begin position="17"/>
        <end position="35"/>
    </location>
</feature>
<dbReference type="NCBIfam" id="TIGR04178">
    <property type="entry name" value="exo_archaeo"/>
    <property type="match status" value="1"/>
</dbReference>
<dbReference type="Proteomes" id="UP000199206">
    <property type="component" value="Unassembled WGS sequence"/>
</dbReference>
<evidence type="ECO:0000256" key="6">
    <source>
        <dbReference type="ARBA" id="ARBA00022989"/>
    </source>
</evidence>
<feature type="transmembrane region" description="Helical" evidence="8">
    <location>
        <begin position="193"/>
        <end position="212"/>
    </location>
</feature>
<keyword evidence="4 8" id="KW-0812">Transmembrane</keyword>
<evidence type="ECO:0000313" key="11">
    <source>
        <dbReference type="Proteomes" id="UP000199206"/>
    </source>
</evidence>
<feature type="transmembrane region" description="Helical" evidence="8">
    <location>
        <begin position="219"/>
        <end position="239"/>
    </location>
</feature>
<proteinExistence type="predicted"/>
<evidence type="ECO:0000256" key="8">
    <source>
        <dbReference type="SAM" id="Phobius"/>
    </source>
</evidence>
<dbReference type="Pfam" id="PF09721">
    <property type="entry name" value="Exosortase_EpsH"/>
    <property type="match status" value="1"/>
</dbReference>
<dbReference type="NCBIfam" id="TIGR02914">
    <property type="entry name" value="EpsI_fam"/>
    <property type="match status" value="1"/>
</dbReference>
<keyword evidence="2" id="KW-1003">Cell membrane</keyword>
<dbReference type="InterPro" id="IPR026392">
    <property type="entry name" value="Exo/Archaeosortase_dom"/>
</dbReference>
<name>A0A1H7YB23_9SPHN</name>
<evidence type="ECO:0000256" key="3">
    <source>
        <dbReference type="ARBA" id="ARBA00022670"/>
    </source>
</evidence>
<comment type="subcellular location">
    <subcellularLocation>
        <location evidence="1">Cell membrane</location>
        <topology evidence="1">Multi-pass membrane protein</topology>
    </subcellularLocation>
</comment>
<evidence type="ECO:0000256" key="5">
    <source>
        <dbReference type="ARBA" id="ARBA00022801"/>
    </source>
</evidence>
<evidence type="ECO:0000256" key="4">
    <source>
        <dbReference type="ARBA" id="ARBA00022692"/>
    </source>
</evidence>
<evidence type="ECO:0000256" key="2">
    <source>
        <dbReference type="ARBA" id="ARBA00022475"/>
    </source>
</evidence>
<feature type="transmembrane region" description="Helical" evidence="8">
    <location>
        <begin position="301"/>
        <end position="321"/>
    </location>
</feature>
<sequence length="507" mass="54431">MTLALPVGANARTLGRWPTHLLGLALCWAALLLLFRRDAVDMVGIWLTSSTFGHCLMIGPVLAWLVWQRRPELAQLKPVAWAPGLALVAGGGAAWLVGDAATFAFARQFGLLLMMQGAVVTLLGPNVARGLAFPLAYAVFLVPFGEWLEPPLQQVTVRLVMPLLAQAGIPAASDGVMIHAGRYWFEVAEACSGAKFLLSMAAFGVLVANICFTAWRRRLAFLLACLVVPVMANGVRAFGTIWVADRTSVQTAAGFDHIVYGWIFFGVVMAAMLAIGWRWFDRPADAPAFDPQTLRRPVRGRVPLAAGVTSVLLLASLFPSWSHVTAGKAATAPAVHFLRVPGWHLARSHSAARWTAWYPGASRTVQARYVDGAGHAVDLSMAIFTRQEEGRELVGYGIGVLRAGAPWVRVGDDAPLAGGSVVRIIAPGPVERTVATWYRIGGIVTSDPRRVKLETLRARLLGGSQQAVALHLSVERQAKGNPREVIAAFLRAAGQPATLIDRMAGAD</sequence>
<keyword evidence="5" id="KW-0378">Hydrolase</keyword>
<feature type="transmembrane region" description="Helical" evidence="8">
    <location>
        <begin position="42"/>
        <end position="67"/>
    </location>
</feature>
<gene>
    <name evidence="10" type="ORF">SAMN05192583_0192</name>
</gene>
<dbReference type="NCBIfam" id="TIGR02602">
    <property type="entry name" value="8TM_EpsH"/>
    <property type="match status" value="1"/>
</dbReference>
<feature type="domain" description="Methanolan biosynthesis EpsI" evidence="9">
    <location>
        <begin position="310"/>
        <end position="494"/>
    </location>
</feature>
<keyword evidence="3" id="KW-0645">Protease</keyword>
<keyword evidence="6 8" id="KW-1133">Transmembrane helix</keyword>
<evidence type="ECO:0000313" key="10">
    <source>
        <dbReference type="EMBL" id="SEM43392.1"/>
    </source>
</evidence>
<dbReference type="RefSeq" id="WP_244501325.1">
    <property type="nucleotide sequence ID" value="NZ_FOCF01000001.1"/>
</dbReference>
<evidence type="ECO:0000256" key="1">
    <source>
        <dbReference type="ARBA" id="ARBA00004651"/>
    </source>
</evidence>
<reference evidence="11" key="1">
    <citation type="submission" date="2016-10" db="EMBL/GenBank/DDBJ databases">
        <authorList>
            <person name="Varghese N."/>
            <person name="Submissions S."/>
        </authorList>
    </citation>
    <scope>NUCLEOTIDE SEQUENCE [LARGE SCALE GENOMIC DNA]</scope>
    <source>
        <strain evidence="11">S6-262</strain>
    </source>
</reference>
<dbReference type="InterPro" id="IPR014263">
    <property type="entry name" value="Methanolan_biosynth_EpsI"/>
</dbReference>
<dbReference type="NCBIfam" id="TIGR03109">
    <property type="entry name" value="exosort_XrtA"/>
    <property type="match status" value="1"/>
</dbReference>